<dbReference type="PANTHER" id="PTHR43464">
    <property type="entry name" value="METHYLTRANSFERASE"/>
    <property type="match status" value="1"/>
</dbReference>
<proteinExistence type="predicted"/>
<dbReference type="Gene3D" id="3.40.50.150">
    <property type="entry name" value="Vaccinia Virus protein VP39"/>
    <property type="match status" value="1"/>
</dbReference>
<sequence length="685" mass="77261">MTQAKRQVKPSALPEYTDIKVLERQAVWHLDQAGKHDIGYDASNEHLAQAALLAEALAQYPEHRALAYNFNGRIALEKGQFDDAELFLTEAAKLSPKDPGIAFSRGHLALQRHRLSDAAAFFRDAIDIDPNATIADQSLAYVKYRSGMYAEAFGDYRKLVRKYPKNSALTSRLLECASQIKADYYDATLAADIINLLHTDNLDHQALAPLAGSLLIHRYELHNPNASIELHQLVQDELLIAALNRLLFVHPELDDLLASLRQTVLHHHLSLGHIDADLKPLLLGLAQYGLHNEFLLYQTPDEAQTIQALKGYLKEELGGQCKPKDLILPALLLSLYEPLAQKGLAWPVKALMKAADKQAQAVFHAHLLATAEEVVRANELEALTDIQGGVSQDVRAQYEDNPYPRWTHLPLHTPAHYARAVASEIPAFNINTFRHRKPTRVLIAGSGTGRHAIHMARHFHDVDVTAVDLSRRSLAYGQAMAERYGVDNIEFYQADILALTKDLLPEQELFDVIECSGVLHHMGNPMAGWEALTELLRPQGLMKVGLYSRRARTTITSLRRVIADQGFGTTPDDIRRFRHALLQQKSEGPDLKTITTSVDFYSMSGVRDLLFHAQEHVFSPEDLSLLIRQLPLEFLGFVLPPSVRRSYQHFFPDDQLMNDLKNWERLEIDNPRLFGGMYQMYLQKR</sequence>
<dbReference type="SUPFAM" id="SSF53335">
    <property type="entry name" value="S-adenosyl-L-methionine-dependent methyltransferases"/>
    <property type="match status" value="1"/>
</dbReference>
<dbReference type="Pfam" id="PF13432">
    <property type="entry name" value="TPR_16"/>
    <property type="match status" value="1"/>
</dbReference>
<reference evidence="3" key="1">
    <citation type="submission" date="2022-07" db="EMBL/GenBank/DDBJ databases">
        <title>Complete genome sequence of Salinispirillum sp. LH10-3-1 capable of multiple carbohydrate inversion isolated from a soda lake.</title>
        <authorList>
            <person name="Liu J."/>
            <person name="Zhai Y."/>
            <person name="Zhang H."/>
            <person name="Yang H."/>
            <person name="Qu J."/>
            <person name="Li J."/>
        </authorList>
    </citation>
    <scope>NUCLEOTIDE SEQUENCE</scope>
    <source>
        <strain evidence="3">LH 10-3-1</strain>
    </source>
</reference>
<feature type="repeat" description="TPR" evidence="1">
    <location>
        <begin position="65"/>
        <end position="98"/>
    </location>
</feature>
<evidence type="ECO:0000256" key="1">
    <source>
        <dbReference type="PROSITE-ProRule" id="PRU00339"/>
    </source>
</evidence>
<evidence type="ECO:0000313" key="3">
    <source>
        <dbReference type="EMBL" id="WLD57033.1"/>
    </source>
</evidence>
<dbReference type="GO" id="GO:0008168">
    <property type="term" value="F:methyltransferase activity"/>
    <property type="evidence" value="ECO:0007669"/>
    <property type="project" value="UniProtKB-KW"/>
</dbReference>
<dbReference type="InterPro" id="IPR019734">
    <property type="entry name" value="TPR_rpt"/>
</dbReference>
<feature type="domain" description="Methyltransferase" evidence="2">
    <location>
        <begin position="437"/>
        <end position="547"/>
    </location>
</feature>
<dbReference type="SUPFAM" id="SSF48452">
    <property type="entry name" value="TPR-like"/>
    <property type="match status" value="1"/>
</dbReference>
<gene>
    <name evidence="3" type="ORF">NFC81_09870</name>
</gene>
<dbReference type="RefSeq" id="WP_304994319.1">
    <property type="nucleotide sequence ID" value="NZ_CP101717.1"/>
</dbReference>
<dbReference type="AlphaFoldDB" id="A0AB38YCD0"/>
<organism evidence="3">
    <name type="scientific">Salinispirillum sp. LH 10-3-1</name>
    <dbReference type="NCBI Taxonomy" id="2952525"/>
    <lineage>
        <taxon>Bacteria</taxon>
        <taxon>Pseudomonadati</taxon>
        <taxon>Pseudomonadota</taxon>
        <taxon>Gammaproteobacteria</taxon>
        <taxon>Oceanospirillales</taxon>
        <taxon>Saccharospirillaceae</taxon>
        <taxon>Salinispirillum</taxon>
    </lineage>
</organism>
<protein>
    <submittedName>
        <fullName evidence="3">Methyltransferase domain-containing protein</fullName>
    </submittedName>
</protein>
<keyword evidence="3" id="KW-0489">Methyltransferase</keyword>
<evidence type="ECO:0000259" key="2">
    <source>
        <dbReference type="Pfam" id="PF13847"/>
    </source>
</evidence>
<dbReference type="EMBL" id="CP101717">
    <property type="protein sequence ID" value="WLD57033.1"/>
    <property type="molecule type" value="Genomic_DNA"/>
</dbReference>
<dbReference type="PROSITE" id="PS50005">
    <property type="entry name" value="TPR"/>
    <property type="match status" value="2"/>
</dbReference>
<dbReference type="SMART" id="SM00028">
    <property type="entry name" value="TPR"/>
    <property type="match status" value="3"/>
</dbReference>
<dbReference type="Pfam" id="PF13847">
    <property type="entry name" value="Methyltransf_31"/>
    <property type="match status" value="1"/>
</dbReference>
<dbReference type="InterPro" id="IPR025714">
    <property type="entry name" value="Methyltranfer_dom"/>
</dbReference>
<keyword evidence="3" id="KW-0808">Transferase</keyword>
<dbReference type="Gene3D" id="1.25.40.10">
    <property type="entry name" value="Tetratricopeptide repeat domain"/>
    <property type="match status" value="1"/>
</dbReference>
<accession>A0AB38YCD0</accession>
<feature type="repeat" description="TPR" evidence="1">
    <location>
        <begin position="99"/>
        <end position="132"/>
    </location>
</feature>
<dbReference type="InterPro" id="IPR029063">
    <property type="entry name" value="SAM-dependent_MTases_sf"/>
</dbReference>
<keyword evidence="1" id="KW-0802">TPR repeat</keyword>
<name>A0AB38YCD0_9GAMM</name>
<dbReference type="GO" id="GO:0032259">
    <property type="term" value="P:methylation"/>
    <property type="evidence" value="ECO:0007669"/>
    <property type="project" value="UniProtKB-KW"/>
</dbReference>
<dbReference type="CDD" id="cd02440">
    <property type="entry name" value="AdoMet_MTases"/>
    <property type="match status" value="1"/>
</dbReference>
<dbReference type="InterPro" id="IPR011990">
    <property type="entry name" value="TPR-like_helical_dom_sf"/>
</dbReference>